<organism evidence="1 2">
    <name type="scientific">Alternaria alternata</name>
    <name type="common">Alternaria rot fungus</name>
    <name type="synonym">Torula alternata</name>
    <dbReference type="NCBI Taxonomy" id="5599"/>
    <lineage>
        <taxon>Eukaryota</taxon>
        <taxon>Fungi</taxon>
        <taxon>Dikarya</taxon>
        <taxon>Ascomycota</taxon>
        <taxon>Pezizomycotina</taxon>
        <taxon>Dothideomycetes</taxon>
        <taxon>Pleosporomycetidae</taxon>
        <taxon>Pleosporales</taxon>
        <taxon>Pleosporineae</taxon>
        <taxon>Pleosporaceae</taxon>
        <taxon>Alternaria</taxon>
        <taxon>Alternaria sect. Alternaria</taxon>
        <taxon>Alternaria alternata complex</taxon>
    </lineage>
</organism>
<name>A0A4Q4NQI5_ALTAL</name>
<dbReference type="Proteomes" id="UP000291422">
    <property type="component" value="Unassembled WGS sequence"/>
</dbReference>
<dbReference type="EMBL" id="PDXD01000004">
    <property type="protein sequence ID" value="RYN80361.1"/>
    <property type="molecule type" value="Genomic_DNA"/>
</dbReference>
<sequence length="40" mass="4433">MTVFARIASYYMSGTASNQIMVLLSFQQSSYDNPLIVDVA</sequence>
<dbReference type="AlphaFoldDB" id="A0A4Q4NQI5"/>
<comment type="caution">
    <text evidence="1">The sequence shown here is derived from an EMBL/GenBank/DDBJ whole genome shotgun (WGS) entry which is preliminary data.</text>
</comment>
<evidence type="ECO:0000313" key="2">
    <source>
        <dbReference type="Proteomes" id="UP000291422"/>
    </source>
</evidence>
<gene>
    <name evidence="1" type="ORF">AA0117_g3010</name>
</gene>
<protein>
    <submittedName>
        <fullName evidence="1">Uncharacterized protein</fullName>
    </submittedName>
</protein>
<reference evidence="2" key="1">
    <citation type="journal article" date="2019" name="bioRxiv">
        <title>Genomics, evolutionary history and diagnostics of the Alternaria alternata species group including apple and Asian pear pathotypes.</title>
        <authorList>
            <person name="Armitage A.D."/>
            <person name="Cockerton H.M."/>
            <person name="Sreenivasaprasad S."/>
            <person name="Woodhall J.W."/>
            <person name="Lane C.R."/>
            <person name="Harrison R.J."/>
            <person name="Clarkson J.P."/>
        </authorList>
    </citation>
    <scope>NUCLEOTIDE SEQUENCE [LARGE SCALE GENOMIC DNA]</scope>
    <source>
        <strain evidence="2">FERA 1177</strain>
    </source>
</reference>
<evidence type="ECO:0000313" key="1">
    <source>
        <dbReference type="EMBL" id="RYN80361.1"/>
    </source>
</evidence>
<accession>A0A4Q4NQI5</accession>
<proteinExistence type="predicted"/>